<dbReference type="PANTHER" id="PTHR11590">
    <property type="entry name" value="PROTEIN-GLUTAMINE GAMMA-GLUTAMYLTRANSFERASE"/>
    <property type="match status" value="1"/>
</dbReference>
<dbReference type="Proteomes" id="UP000762676">
    <property type="component" value="Unassembled WGS sequence"/>
</dbReference>
<organism evidence="2 3">
    <name type="scientific">Elysia marginata</name>
    <dbReference type="NCBI Taxonomy" id="1093978"/>
    <lineage>
        <taxon>Eukaryota</taxon>
        <taxon>Metazoa</taxon>
        <taxon>Spiralia</taxon>
        <taxon>Lophotrochozoa</taxon>
        <taxon>Mollusca</taxon>
        <taxon>Gastropoda</taxon>
        <taxon>Heterobranchia</taxon>
        <taxon>Euthyneura</taxon>
        <taxon>Panpulmonata</taxon>
        <taxon>Sacoglossa</taxon>
        <taxon>Placobranchoidea</taxon>
        <taxon>Plakobranchidae</taxon>
        <taxon>Elysia</taxon>
    </lineage>
</organism>
<proteinExistence type="predicted"/>
<dbReference type="InterPro" id="IPR036238">
    <property type="entry name" value="Transglutaminase_C_sf"/>
</dbReference>
<dbReference type="Gene3D" id="3.90.260.10">
    <property type="entry name" value="Transglutaminase-like"/>
    <property type="match status" value="1"/>
</dbReference>
<dbReference type="InterPro" id="IPR008958">
    <property type="entry name" value="Transglutaminase_C"/>
</dbReference>
<dbReference type="SUPFAM" id="SSF49309">
    <property type="entry name" value="Transglutaminase, two C-terminal domains"/>
    <property type="match status" value="2"/>
</dbReference>
<comment type="caution">
    <text evidence="2">The sequence shown here is derived from an EMBL/GenBank/DDBJ whole genome shotgun (WGS) entry which is preliminary data.</text>
</comment>
<evidence type="ECO:0000259" key="1">
    <source>
        <dbReference type="Pfam" id="PF00927"/>
    </source>
</evidence>
<sequence>MLEGKNFHVWNESYFRRLDLPKGYDGWQAHDATPQETSEGVMRCGPAPVKAIKEGHVYLNYDTAFIFSEVNGDKVTWMVTDDGDMVMIDVDSYAVGKNISTKAVGSNLRHDLTGDYKYPEGSPEERKVVAFVKQCGTRADFITPETVKDVEFKIIFQEGAVLGKDFQIIARLKNNAKEARHIRGRLTVLSSFYTGVPGKRIKGSKFDVDVLPGAESDLTLDVQTDEYMGKLNPEASLQVYVSLNVDQTKQHYARSKAFTLAKPFLTVQVPEEVRAKKELKGVVKFTNPLNVALTGASFNLEGASVMSADTYEVPNPIKPGEEAMYEFKMCARREGPREVAATFTSDQLSGVDGSVEFNVLPSAE</sequence>
<dbReference type="FunFam" id="2.60.40.10:FF:000171">
    <property type="entry name" value="protein-glutamine gamma-glutamyltransferase 6"/>
    <property type="match status" value="1"/>
</dbReference>
<protein>
    <submittedName>
        <fullName evidence="2">Protein-glutamine gamma-glutamyltransferase K</fullName>
    </submittedName>
</protein>
<dbReference type="InterPro" id="IPR038765">
    <property type="entry name" value="Papain-like_cys_pep_sf"/>
</dbReference>
<dbReference type="PANTHER" id="PTHR11590:SF40">
    <property type="entry name" value="HEMOCYTE PROTEIN-GLUTAMINE GAMMA-GLUTAMYLTRANSFERASE-LIKE PROTEIN"/>
    <property type="match status" value="1"/>
</dbReference>
<feature type="domain" description="Transglutaminase C-terminal" evidence="1">
    <location>
        <begin position="150"/>
        <end position="252"/>
    </location>
</feature>
<gene>
    <name evidence="2" type="ORF">ElyMa_004123700</name>
</gene>
<evidence type="ECO:0000313" key="3">
    <source>
        <dbReference type="Proteomes" id="UP000762676"/>
    </source>
</evidence>
<dbReference type="InterPro" id="IPR050779">
    <property type="entry name" value="Transglutaminase"/>
</dbReference>
<reference evidence="2 3" key="1">
    <citation type="journal article" date="2021" name="Elife">
        <title>Chloroplast acquisition without the gene transfer in kleptoplastic sea slugs, Plakobranchus ocellatus.</title>
        <authorList>
            <person name="Maeda T."/>
            <person name="Takahashi S."/>
            <person name="Yoshida T."/>
            <person name="Shimamura S."/>
            <person name="Takaki Y."/>
            <person name="Nagai Y."/>
            <person name="Toyoda A."/>
            <person name="Suzuki Y."/>
            <person name="Arimoto A."/>
            <person name="Ishii H."/>
            <person name="Satoh N."/>
            <person name="Nishiyama T."/>
            <person name="Hasebe M."/>
            <person name="Maruyama T."/>
            <person name="Minagawa J."/>
            <person name="Obokata J."/>
            <person name="Shigenobu S."/>
        </authorList>
    </citation>
    <scope>NUCLEOTIDE SEQUENCE [LARGE SCALE GENOMIC DNA]</scope>
</reference>
<dbReference type="AlphaFoldDB" id="A0AAV4GCC7"/>
<dbReference type="InterPro" id="IPR036985">
    <property type="entry name" value="Transglutaminase-like_sf"/>
</dbReference>
<keyword evidence="3" id="KW-1185">Reference proteome</keyword>
<dbReference type="GO" id="GO:0003810">
    <property type="term" value="F:protein-glutamine gamma-glutamyltransferase activity"/>
    <property type="evidence" value="ECO:0007669"/>
    <property type="project" value="InterPro"/>
</dbReference>
<accession>A0AAV4GCC7</accession>
<dbReference type="EMBL" id="BMAT01008376">
    <property type="protein sequence ID" value="GFR83423.1"/>
    <property type="molecule type" value="Genomic_DNA"/>
</dbReference>
<dbReference type="SUPFAM" id="SSF54001">
    <property type="entry name" value="Cysteine proteinases"/>
    <property type="match status" value="1"/>
</dbReference>
<dbReference type="Gene3D" id="2.60.40.10">
    <property type="entry name" value="Immunoglobulins"/>
    <property type="match status" value="2"/>
</dbReference>
<evidence type="ECO:0000313" key="2">
    <source>
        <dbReference type="EMBL" id="GFR83423.1"/>
    </source>
</evidence>
<dbReference type="InterPro" id="IPR013783">
    <property type="entry name" value="Ig-like_fold"/>
</dbReference>
<name>A0AAV4GCC7_9GAST</name>
<dbReference type="Pfam" id="PF00927">
    <property type="entry name" value="Transglut_C"/>
    <property type="match status" value="1"/>
</dbReference>